<evidence type="ECO:0000256" key="5">
    <source>
        <dbReference type="SAM" id="Phobius"/>
    </source>
</evidence>
<evidence type="ECO:0000313" key="7">
    <source>
        <dbReference type="Proteomes" id="UP000823896"/>
    </source>
</evidence>
<evidence type="ECO:0000256" key="2">
    <source>
        <dbReference type="ARBA" id="ARBA00022692"/>
    </source>
</evidence>
<organism evidence="6 7">
    <name type="scientific">Candidatus Merdibacter merdavium</name>
    <dbReference type="NCBI Taxonomy" id="2838692"/>
    <lineage>
        <taxon>Bacteria</taxon>
        <taxon>Bacillati</taxon>
        <taxon>Bacillota</taxon>
        <taxon>Erysipelotrichia</taxon>
        <taxon>Erysipelotrichales</taxon>
        <taxon>Erysipelotrichaceae</taxon>
        <taxon>Merdibacter</taxon>
    </lineage>
</organism>
<feature type="transmembrane region" description="Helical" evidence="5">
    <location>
        <begin position="29"/>
        <end position="49"/>
    </location>
</feature>
<sequence>MEMNWILIFDIILIICLAAYLARAWQRGFLLQLIDLVSWAAAAVLAWWLSDVLADVMPFIQVQVSDVDMLNGFFSARISAIAWFVIILLLIRLVTWILHPFAKALAHVPLVGWFNHVLGMALGALKAFILLYVLLVILYLPLIPQGAQIVQRSLLRYVEPLYDAVFAQGAQIIDELKLAEGLQGLDERSEALKEELEEWIRDHGEEDAVSQWLESLQQ</sequence>
<gene>
    <name evidence="6" type="ORF">H9702_07145</name>
</gene>
<dbReference type="Proteomes" id="UP000823896">
    <property type="component" value="Unassembled WGS sequence"/>
</dbReference>
<reference evidence="6" key="1">
    <citation type="journal article" date="2021" name="PeerJ">
        <title>Extensive microbial diversity within the chicken gut microbiome revealed by metagenomics and culture.</title>
        <authorList>
            <person name="Gilroy R."/>
            <person name="Ravi A."/>
            <person name="Getino M."/>
            <person name="Pursley I."/>
            <person name="Horton D.L."/>
            <person name="Alikhan N.F."/>
            <person name="Baker D."/>
            <person name="Gharbi K."/>
            <person name="Hall N."/>
            <person name="Watson M."/>
            <person name="Adriaenssens E.M."/>
            <person name="Foster-Nyarko E."/>
            <person name="Jarju S."/>
            <person name="Secka A."/>
            <person name="Antonio M."/>
            <person name="Oren A."/>
            <person name="Chaudhuri R.R."/>
            <person name="La Ragione R."/>
            <person name="Hildebrand F."/>
            <person name="Pallen M.J."/>
        </authorList>
    </citation>
    <scope>NUCLEOTIDE SEQUENCE</scope>
    <source>
        <strain evidence="6">CHK187-11901</strain>
    </source>
</reference>
<name>A0A9D2NS35_9FIRM</name>
<dbReference type="Pfam" id="PF02674">
    <property type="entry name" value="Colicin_V"/>
    <property type="match status" value="1"/>
</dbReference>
<comment type="caution">
    <text evidence="6">The sequence shown here is derived from an EMBL/GenBank/DDBJ whole genome shotgun (WGS) entry which is preliminary data.</text>
</comment>
<dbReference type="InterPro" id="IPR003825">
    <property type="entry name" value="Colicin-V_CvpA"/>
</dbReference>
<protein>
    <submittedName>
        <fullName evidence="6">CvpA family protein</fullName>
    </submittedName>
</protein>
<keyword evidence="2 5" id="KW-0812">Transmembrane</keyword>
<feature type="transmembrane region" description="Helical" evidence="5">
    <location>
        <begin position="6"/>
        <end position="22"/>
    </location>
</feature>
<feature type="transmembrane region" description="Helical" evidence="5">
    <location>
        <begin position="78"/>
        <end position="98"/>
    </location>
</feature>
<feature type="transmembrane region" description="Helical" evidence="5">
    <location>
        <begin position="110"/>
        <end position="140"/>
    </location>
</feature>
<keyword evidence="4 5" id="KW-0472">Membrane</keyword>
<dbReference type="EMBL" id="DWWM01000044">
    <property type="protein sequence ID" value="HJC36892.1"/>
    <property type="molecule type" value="Genomic_DNA"/>
</dbReference>
<dbReference type="PANTHER" id="PTHR37306:SF1">
    <property type="entry name" value="COLICIN V PRODUCTION PROTEIN"/>
    <property type="match status" value="1"/>
</dbReference>
<dbReference type="PANTHER" id="PTHR37306">
    <property type="entry name" value="COLICIN V PRODUCTION PROTEIN"/>
    <property type="match status" value="1"/>
</dbReference>
<evidence type="ECO:0000256" key="1">
    <source>
        <dbReference type="ARBA" id="ARBA00004141"/>
    </source>
</evidence>
<dbReference type="GO" id="GO:0009403">
    <property type="term" value="P:toxin biosynthetic process"/>
    <property type="evidence" value="ECO:0007669"/>
    <property type="project" value="InterPro"/>
</dbReference>
<proteinExistence type="predicted"/>
<dbReference type="GO" id="GO:0016020">
    <property type="term" value="C:membrane"/>
    <property type="evidence" value="ECO:0007669"/>
    <property type="project" value="UniProtKB-SubCell"/>
</dbReference>
<comment type="subcellular location">
    <subcellularLocation>
        <location evidence="1">Membrane</location>
        <topology evidence="1">Multi-pass membrane protein</topology>
    </subcellularLocation>
</comment>
<keyword evidence="3 5" id="KW-1133">Transmembrane helix</keyword>
<evidence type="ECO:0000256" key="4">
    <source>
        <dbReference type="ARBA" id="ARBA00023136"/>
    </source>
</evidence>
<evidence type="ECO:0000256" key="3">
    <source>
        <dbReference type="ARBA" id="ARBA00022989"/>
    </source>
</evidence>
<evidence type="ECO:0000313" key="6">
    <source>
        <dbReference type="EMBL" id="HJC36892.1"/>
    </source>
</evidence>
<reference evidence="6" key="2">
    <citation type="submission" date="2021-04" db="EMBL/GenBank/DDBJ databases">
        <authorList>
            <person name="Gilroy R."/>
        </authorList>
    </citation>
    <scope>NUCLEOTIDE SEQUENCE</scope>
    <source>
        <strain evidence="6">CHK187-11901</strain>
    </source>
</reference>
<dbReference type="AlphaFoldDB" id="A0A9D2NS35"/>
<accession>A0A9D2NS35</accession>